<proteinExistence type="predicted"/>
<gene>
    <name evidence="2" type="primary">41</name>
    <name evidence="2" type="ORF">SEA_JANUS_41</name>
</gene>
<dbReference type="Proteomes" id="UP000289966">
    <property type="component" value="Segment"/>
</dbReference>
<accession>A0A411CPW1</accession>
<name>A0A411CPW1_9CAUD</name>
<reference evidence="2 3" key="1">
    <citation type="submission" date="2019-01" db="EMBL/GenBank/DDBJ databases">
        <authorList>
            <person name="Molina J."/>
            <person name="Li Y."/>
            <person name="Tei-Muno D.A."/>
            <person name="Klug H.M."/>
            <person name="Nayek S."/>
            <person name="Layton S.R."/>
            <person name="Kim T."/>
            <person name="Hughes L.E."/>
            <person name="Garlena R.A."/>
            <person name="Russell D.A."/>
            <person name="Pope W.H."/>
            <person name="Jacobs-Sera D."/>
            <person name="Hatfull G.F."/>
        </authorList>
    </citation>
    <scope>NUCLEOTIDE SEQUENCE [LARGE SCALE GENOMIC DNA]</scope>
</reference>
<keyword evidence="3" id="KW-1185">Reference proteome</keyword>
<evidence type="ECO:0000313" key="2">
    <source>
        <dbReference type="EMBL" id="QAY15945.1"/>
    </source>
</evidence>
<evidence type="ECO:0000313" key="3">
    <source>
        <dbReference type="Proteomes" id="UP000289966"/>
    </source>
</evidence>
<evidence type="ECO:0000256" key="1">
    <source>
        <dbReference type="SAM" id="MobiDB-lite"/>
    </source>
</evidence>
<organism evidence="2 3">
    <name type="scientific">Streptomyces phage Janus</name>
    <dbReference type="NCBI Taxonomy" id="2510525"/>
    <lineage>
        <taxon>Viruses</taxon>
        <taxon>Duplodnaviria</taxon>
        <taxon>Heunggongvirae</taxon>
        <taxon>Uroviricota</taxon>
        <taxon>Caudoviricetes</taxon>
        <taxon>Arquatrovirinae</taxon>
        <taxon>Janusvirus</taxon>
        <taxon>Janusvirus janus</taxon>
    </lineage>
</organism>
<dbReference type="RefSeq" id="YP_010055015.1">
    <property type="nucleotide sequence ID" value="NC_054660.1"/>
</dbReference>
<protein>
    <submittedName>
        <fullName evidence="2">Uncharacterized protein</fullName>
    </submittedName>
</protein>
<sequence>MADTETIEAEKPTTRKKAPARKPDPMARILNDIRAAAKSLGEYATNPAPEHRVRHHDGRASAWGRQYAHEGTIDALVLSLTFEALSSLNPAEERYSLTQLAAVVLARIEQIDEAGQ</sequence>
<dbReference type="EMBL" id="MK392366">
    <property type="protein sequence ID" value="QAY15945.1"/>
    <property type="molecule type" value="Genomic_DNA"/>
</dbReference>
<dbReference type="KEGG" id="vg:64470938"/>
<feature type="region of interest" description="Disordered" evidence="1">
    <location>
        <begin position="1"/>
        <end position="25"/>
    </location>
</feature>
<dbReference type="GeneID" id="64470938"/>